<dbReference type="InterPro" id="IPR036397">
    <property type="entry name" value="RNaseH_sf"/>
</dbReference>
<name>A0AAV4EU49_9GAST</name>
<reference evidence="2 3" key="1">
    <citation type="journal article" date="2021" name="Elife">
        <title>Chloroplast acquisition without the gene transfer in kleptoplastic sea slugs, Plakobranchus ocellatus.</title>
        <authorList>
            <person name="Maeda T."/>
            <person name="Takahashi S."/>
            <person name="Yoshida T."/>
            <person name="Shimamura S."/>
            <person name="Takaki Y."/>
            <person name="Nagai Y."/>
            <person name="Toyoda A."/>
            <person name="Suzuki Y."/>
            <person name="Arimoto A."/>
            <person name="Ishii H."/>
            <person name="Satoh N."/>
            <person name="Nishiyama T."/>
            <person name="Hasebe M."/>
            <person name="Maruyama T."/>
            <person name="Minagawa J."/>
            <person name="Obokata J."/>
            <person name="Shigenobu S."/>
        </authorList>
    </citation>
    <scope>NUCLEOTIDE SEQUENCE [LARGE SCALE GENOMIC DNA]</scope>
</reference>
<dbReference type="PROSITE" id="PS50879">
    <property type="entry name" value="RNASE_H_1"/>
    <property type="match status" value="1"/>
</dbReference>
<dbReference type="Gene3D" id="3.30.420.10">
    <property type="entry name" value="Ribonuclease H-like superfamily/Ribonuclease H"/>
    <property type="match status" value="1"/>
</dbReference>
<gene>
    <name evidence="2" type="ORF">ElyMa_003638700</name>
</gene>
<proteinExistence type="predicted"/>
<dbReference type="AlphaFoldDB" id="A0AAV4EU49"/>
<evidence type="ECO:0000313" key="3">
    <source>
        <dbReference type="Proteomes" id="UP000762676"/>
    </source>
</evidence>
<sequence length="120" mass="13838">MSPRAKVVLVWIPFHVGIPGNEKVDELAKLALKQVMPVHKQVIWSDLKPKVNTHLEQFWLADWDTEVNNKLHESRPNLKEKLVSVGRVNRKRETVVSRLRIGHSRTTHGYNVTRGTTTLM</sequence>
<dbReference type="EMBL" id="BMAT01007451">
    <property type="protein sequence ID" value="GFR64688.1"/>
    <property type="molecule type" value="Genomic_DNA"/>
</dbReference>
<comment type="caution">
    <text evidence="2">The sequence shown here is derived from an EMBL/GenBank/DDBJ whole genome shotgun (WGS) entry which is preliminary data.</text>
</comment>
<feature type="domain" description="RNase H type-1" evidence="1">
    <location>
        <begin position="1"/>
        <end position="33"/>
    </location>
</feature>
<dbReference type="SUPFAM" id="SSF53098">
    <property type="entry name" value="Ribonuclease H-like"/>
    <property type="match status" value="1"/>
</dbReference>
<accession>A0AAV4EU49</accession>
<protein>
    <submittedName>
        <fullName evidence="2">RNA-directed DNA polymerase from transposon X-element</fullName>
    </submittedName>
</protein>
<evidence type="ECO:0000313" key="2">
    <source>
        <dbReference type="EMBL" id="GFR64688.1"/>
    </source>
</evidence>
<dbReference type="GO" id="GO:0003676">
    <property type="term" value="F:nucleic acid binding"/>
    <property type="evidence" value="ECO:0007669"/>
    <property type="project" value="InterPro"/>
</dbReference>
<dbReference type="InterPro" id="IPR002156">
    <property type="entry name" value="RNaseH_domain"/>
</dbReference>
<organism evidence="2 3">
    <name type="scientific">Elysia marginata</name>
    <dbReference type="NCBI Taxonomy" id="1093978"/>
    <lineage>
        <taxon>Eukaryota</taxon>
        <taxon>Metazoa</taxon>
        <taxon>Spiralia</taxon>
        <taxon>Lophotrochozoa</taxon>
        <taxon>Mollusca</taxon>
        <taxon>Gastropoda</taxon>
        <taxon>Heterobranchia</taxon>
        <taxon>Euthyneura</taxon>
        <taxon>Panpulmonata</taxon>
        <taxon>Sacoglossa</taxon>
        <taxon>Placobranchoidea</taxon>
        <taxon>Plakobranchidae</taxon>
        <taxon>Elysia</taxon>
    </lineage>
</organism>
<keyword evidence="3" id="KW-1185">Reference proteome</keyword>
<dbReference type="GO" id="GO:0003964">
    <property type="term" value="F:RNA-directed DNA polymerase activity"/>
    <property type="evidence" value="ECO:0007669"/>
    <property type="project" value="UniProtKB-KW"/>
</dbReference>
<dbReference type="InterPro" id="IPR012337">
    <property type="entry name" value="RNaseH-like_sf"/>
</dbReference>
<keyword evidence="2" id="KW-0808">Transferase</keyword>
<dbReference type="GO" id="GO:0004523">
    <property type="term" value="F:RNA-DNA hybrid ribonuclease activity"/>
    <property type="evidence" value="ECO:0007669"/>
    <property type="project" value="InterPro"/>
</dbReference>
<keyword evidence="2" id="KW-0548">Nucleotidyltransferase</keyword>
<evidence type="ECO:0000259" key="1">
    <source>
        <dbReference type="PROSITE" id="PS50879"/>
    </source>
</evidence>
<keyword evidence="2" id="KW-0695">RNA-directed DNA polymerase</keyword>
<dbReference type="Proteomes" id="UP000762676">
    <property type="component" value="Unassembled WGS sequence"/>
</dbReference>